<dbReference type="PATRIC" id="fig|1162668.3.peg.261"/>
<keyword evidence="1" id="KW-0238">DNA-binding</keyword>
<dbReference type="PIRSF" id="PIRSF004555">
    <property type="entry name" value="UCP004555"/>
    <property type="match status" value="1"/>
</dbReference>
<protein>
    <recommendedName>
        <fullName evidence="4">Nucleoid-associated protein</fullName>
    </recommendedName>
</protein>
<dbReference type="GO" id="GO:0003677">
    <property type="term" value="F:DNA binding"/>
    <property type="evidence" value="ECO:0007669"/>
    <property type="project" value="UniProtKB-KW"/>
</dbReference>
<dbReference type="Pfam" id="PF02575">
    <property type="entry name" value="YbaB_DNA_bd"/>
    <property type="match status" value="1"/>
</dbReference>
<dbReference type="Proteomes" id="UP000007382">
    <property type="component" value="Chromosome"/>
</dbReference>
<organism evidence="2 3">
    <name type="scientific">Leptospirillum ferrooxidans (strain C2-3)</name>
    <dbReference type="NCBI Taxonomy" id="1162668"/>
    <lineage>
        <taxon>Bacteria</taxon>
        <taxon>Pseudomonadati</taxon>
        <taxon>Nitrospirota</taxon>
        <taxon>Nitrospiria</taxon>
        <taxon>Nitrospirales</taxon>
        <taxon>Nitrospiraceae</taxon>
        <taxon>Leptospirillum</taxon>
    </lineage>
</organism>
<dbReference type="AlphaFoldDB" id="I0IKZ8"/>
<dbReference type="SUPFAM" id="SSF82607">
    <property type="entry name" value="YbaB-like"/>
    <property type="match status" value="1"/>
</dbReference>
<evidence type="ECO:0000313" key="2">
    <source>
        <dbReference type="EMBL" id="BAM05947.1"/>
    </source>
</evidence>
<dbReference type="RefSeq" id="WP_014448441.1">
    <property type="nucleotide sequence ID" value="NC_017094.1"/>
</dbReference>
<evidence type="ECO:0008006" key="4">
    <source>
        <dbReference type="Google" id="ProtNLM"/>
    </source>
</evidence>
<gene>
    <name evidence="2" type="ordered locus">LFE_0224</name>
</gene>
<dbReference type="OrthoDB" id="9795263at2"/>
<dbReference type="STRING" id="1162668.LFE_0224"/>
<name>I0IKZ8_LEPFC</name>
<reference evidence="2 3" key="1">
    <citation type="journal article" date="2012" name="J. Bacteriol.">
        <title>Complete Genome Sequence of Leptospirillum ferrooxidans Strain C2-3, Isolated from a Fresh Volcanic Ash Deposit on the Island of Miyake, Japan.</title>
        <authorList>
            <person name="Fujimura R."/>
            <person name="Sato Y."/>
            <person name="Nishizawa T."/>
            <person name="Oshima K."/>
            <person name="Kim S.-W."/>
            <person name="Hattori M."/>
            <person name="Kamijo T."/>
            <person name="Ohta H."/>
        </authorList>
    </citation>
    <scope>NUCLEOTIDE SEQUENCE [LARGE SCALE GENOMIC DNA]</scope>
    <source>
        <strain evidence="2 3">C2-3</strain>
    </source>
</reference>
<proteinExistence type="predicted"/>
<dbReference type="Gene3D" id="3.30.1310.10">
    <property type="entry name" value="Nucleoid-associated protein YbaB-like domain"/>
    <property type="match status" value="1"/>
</dbReference>
<dbReference type="GO" id="GO:0005829">
    <property type="term" value="C:cytosol"/>
    <property type="evidence" value="ECO:0007669"/>
    <property type="project" value="TreeGrafter"/>
</dbReference>
<reference evidence="3" key="2">
    <citation type="submission" date="2012-03" db="EMBL/GenBank/DDBJ databases">
        <title>The complete genome sequence of the pioneer microbe on fresh volcanic deposit, Leptospirillum ferrooxidans strain C2-3.</title>
        <authorList>
            <person name="Fujimura R."/>
            <person name="Sato Y."/>
            <person name="Nishizawa T."/>
            <person name="Nanba K."/>
            <person name="Oshima K."/>
            <person name="Hattori M."/>
            <person name="Kamijo T."/>
            <person name="Ohta H."/>
        </authorList>
    </citation>
    <scope>NUCLEOTIDE SEQUENCE [LARGE SCALE GENOMIC DNA]</scope>
    <source>
        <strain evidence="3">C2-3</strain>
    </source>
</reference>
<dbReference type="HOGENOM" id="CLU_140930_2_2_0"/>
<evidence type="ECO:0000313" key="3">
    <source>
        <dbReference type="Proteomes" id="UP000007382"/>
    </source>
</evidence>
<dbReference type="InterPro" id="IPR036894">
    <property type="entry name" value="YbaB-like_sf"/>
</dbReference>
<dbReference type="EMBL" id="AP012342">
    <property type="protein sequence ID" value="BAM05947.1"/>
    <property type="molecule type" value="Genomic_DNA"/>
</dbReference>
<dbReference type="InterPro" id="IPR004401">
    <property type="entry name" value="YbaB/EbfC"/>
</dbReference>
<accession>I0IKZ8</accession>
<evidence type="ECO:0000256" key="1">
    <source>
        <dbReference type="ARBA" id="ARBA00023125"/>
    </source>
</evidence>
<dbReference type="PANTHER" id="PTHR33449:SF1">
    <property type="entry name" value="NUCLEOID-ASSOCIATED PROTEIN YBAB"/>
    <property type="match status" value="1"/>
</dbReference>
<keyword evidence="3" id="KW-1185">Reference proteome</keyword>
<dbReference type="KEGG" id="lfc:LFE_0224"/>
<sequence length="105" mass="11331">MMPDFLKKAMEMKGKIGQVQEELQNARLIGIAGEADGVIVTMNGKSEVLSITITPKLHQEASREDLERLLCQAINQAGEKARTLMTKSMLEASGMPGGLPGFPGF</sequence>
<dbReference type="eggNOG" id="COG0718">
    <property type="taxonomic scope" value="Bacteria"/>
</dbReference>
<dbReference type="PANTHER" id="PTHR33449">
    <property type="entry name" value="NUCLEOID-ASSOCIATED PROTEIN YBAB"/>
    <property type="match status" value="1"/>
</dbReference>
<dbReference type="NCBIfam" id="TIGR00103">
    <property type="entry name" value="DNA_YbaB_EbfC"/>
    <property type="match status" value="1"/>
</dbReference>